<proteinExistence type="predicted"/>
<accession>A0AAV4NF13</accession>
<reference evidence="1 2" key="1">
    <citation type="submission" date="2021-06" db="EMBL/GenBank/DDBJ databases">
        <title>Caerostris darwini draft genome.</title>
        <authorList>
            <person name="Kono N."/>
            <person name="Arakawa K."/>
        </authorList>
    </citation>
    <scope>NUCLEOTIDE SEQUENCE [LARGE SCALE GENOMIC DNA]</scope>
</reference>
<comment type="caution">
    <text evidence="1">The sequence shown here is derived from an EMBL/GenBank/DDBJ whole genome shotgun (WGS) entry which is preliminary data.</text>
</comment>
<evidence type="ECO:0000313" key="1">
    <source>
        <dbReference type="EMBL" id="GIX81972.1"/>
    </source>
</evidence>
<organism evidence="1 2">
    <name type="scientific">Caerostris darwini</name>
    <dbReference type="NCBI Taxonomy" id="1538125"/>
    <lineage>
        <taxon>Eukaryota</taxon>
        <taxon>Metazoa</taxon>
        <taxon>Ecdysozoa</taxon>
        <taxon>Arthropoda</taxon>
        <taxon>Chelicerata</taxon>
        <taxon>Arachnida</taxon>
        <taxon>Araneae</taxon>
        <taxon>Araneomorphae</taxon>
        <taxon>Entelegynae</taxon>
        <taxon>Araneoidea</taxon>
        <taxon>Araneidae</taxon>
        <taxon>Caerostris</taxon>
    </lineage>
</organism>
<name>A0AAV4NF13_9ARAC</name>
<protein>
    <submittedName>
        <fullName evidence="1">Uncharacterized protein</fullName>
    </submittedName>
</protein>
<gene>
    <name evidence="1" type="ORF">CDAR_195561</name>
</gene>
<dbReference type="AlphaFoldDB" id="A0AAV4NF13"/>
<dbReference type="EMBL" id="BPLQ01001458">
    <property type="protein sequence ID" value="GIX81972.1"/>
    <property type="molecule type" value="Genomic_DNA"/>
</dbReference>
<evidence type="ECO:0000313" key="2">
    <source>
        <dbReference type="Proteomes" id="UP001054837"/>
    </source>
</evidence>
<keyword evidence="2" id="KW-1185">Reference proteome</keyword>
<dbReference type="Proteomes" id="UP001054837">
    <property type="component" value="Unassembled WGS sequence"/>
</dbReference>
<sequence length="88" mass="9620">MVYSKSIVESGREKEVFSASDLYGCYKFGSDFIKFEDGNNWASTRNFTSAAAPSSKSSAPELDIPVAVQRIRAMVPGEFSASRKSVAR</sequence>